<keyword evidence="3" id="KW-1133">Transmembrane helix</keyword>
<keyword evidence="1" id="KW-0325">Glycoprotein</keyword>
<feature type="signal peptide" evidence="4">
    <location>
        <begin position="1"/>
        <end position="17"/>
    </location>
</feature>
<dbReference type="SUPFAM" id="SSF48726">
    <property type="entry name" value="Immunoglobulin"/>
    <property type="match status" value="1"/>
</dbReference>
<organism evidence="6 7">
    <name type="scientific">Alosa alosa</name>
    <name type="common">allis shad</name>
    <dbReference type="NCBI Taxonomy" id="278164"/>
    <lineage>
        <taxon>Eukaryota</taxon>
        <taxon>Metazoa</taxon>
        <taxon>Chordata</taxon>
        <taxon>Craniata</taxon>
        <taxon>Vertebrata</taxon>
        <taxon>Euteleostomi</taxon>
        <taxon>Actinopterygii</taxon>
        <taxon>Neopterygii</taxon>
        <taxon>Teleostei</taxon>
        <taxon>Clupei</taxon>
        <taxon>Clupeiformes</taxon>
        <taxon>Clupeoidei</taxon>
        <taxon>Clupeidae</taxon>
        <taxon>Alosa</taxon>
    </lineage>
</organism>
<evidence type="ECO:0000313" key="6">
    <source>
        <dbReference type="EMBL" id="KAG5270011.1"/>
    </source>
</evidence>
<dbReference type="AlphaFoldDB" id="A0AAV6GBD2"/>
<feature type="transmembrane region" description="Helical" evidence="3">
    <location>
        <begin position="205"/>
        <end position="230"/>
    </location>
</feature>
<proteinExistence type="predicted"/>
<keyword evidence="3" id="KW-0472">Membrane</keyword>
<evidence type="ECO:0000256" key="3">
    <source>
        <dbReference type="SAM" id="Phobius"/>
    </source>
</evidence>
<gene>
    <name evidence="6" type="ORF">AALO_G00187640</name>
</gene>
<accession>A0AAV6GBD2</accession>
<feature type="chain" id="PRO_5043585604" description="Ig-like domain-containing protein" evidence="4">
    <location>
        <begin position="18"/>
        <end position="273"/>
    </location>
</feature>
<dbReference type="Pfam" id="PF07654">
    <property type="entry name" value="C1-set"/>
    <property type="match status" value="1"/>
</dbReference>
<dbReference type="InterPro" id="IPR037055">
    <property type="entry name" value="MHC_I-like_Ag-recog_sf"/>
</dbReference>
<dbReference type="InterPro" id="IPR050208">
    <property type="entry name" value="MHC_class-I_related"/>
</dbReference>
<evidence type="ECO:0000313" key="7">
    <source>
        <dbReference type="Proteomes" id="UP000823561"/>
    </source>
</evidence>
<dbReference type="Gene3D" id="3.30.500.10">
    <property type="entry name" value="MHC class I-like antigen recognition-like"/>
    <property type="match status" value="1"/>
</dbReference>
<keyword evidence="3" id="KW-0812">Transmembrane</keyword>
<reference evidence="6" key="1">
    <citation type="submission" date="2020-10" db="EMBL/GenBank/DDBJ databases">
        <title>Chromosome-scale genome assembly of the Allis shad, Alosa alosa.</title>
        <authorList>
            <person name="Margot Z."/>
            <person name="Christophe K."/>
            <person name="Cabau C."/>
            <person name="Louis A."/>
            <person name="Berthelot C."/>
            <person name="Parey E."/>
            <person name="Roest Crollius H."/>
            <person name="Montfort J."/>
            <person name="Robinson-Rechavi M."/>
            <person name="Bucao C."/>
            <person name="Bouchez O."/>
            <person name="Gislard M."/>
            <person name="Lluch J."/>
            <person name="Milhes M."/>
            <person name="Lampietro C."/>
            <person name="Lopez Roques C."/>
            <person name="Donnadieu C."/>
            <person name="Braasch I."/>
            <person name="Desvignes T."/>
            <person name="Postlethwait J."/>
            <person name="Bobe J."/>
            <person name="Guiguen Y."/>
        </authorList>
    </citation>
    <scope>NUCLEOTIDE SEQUENCE</scope>
    <source>
        <strain evidence="6">M-15738</strain>
        <tissue evidence="6">Blood</tissue>
    </source>
</reference>
<dbReference type="PANTHER" id="PTHR16675">
    <property type="entry name" value="MHC CLASS I-RELATED"/>
    <property type="match status" value="1"/>
</dbReference>
<feature type="compositionally biased region" description="Polar residues" evidence="2">
    <location>
        <begin position="240"/>
        <end position="257"/>
    </location>
</feature>
<dbReference type="EMBL" id="JADWDJ010000014">
    <property type="protein sequence ID" value="KAG5270011.1"/>
    <property type="molecule type" value="Genomic_DNA"/>
</dbReference>
<evidence type="ECO:0000256" key="4">
    <source>
        <dbReference type="SAM" id="SignalP"/>
    </source>
</evidence>
<dbReference type="InterPro" id="IPR013783">
    <property type="entry name" value="Ig-like_fold"/>
</dbReference>
<evidence type="ECO:0000256" key="1">
    <source>
        <dbReference type="ARBA" id="ARBA00023180"/>
    </source>
</evidence>
<dbReference type="PANTHER" id="PTHR16675:SF235">
    <property type="entry name" value="SHKT DOMAIN-CONTAINING PROTEIN"/>
    <property type="match status" value="1"/>
</dbReference>
<sequence length="273" mass="30397">MIIQLCAILLGLSSLNARDEFTYQQYIGCAFNRQGPVGRFWRYGFNTKDIMQVDLKNEAVVAVSDEGNFMAEERQSKVYFKDKEYKLMRICSAVNTVFLQSNNSLSKDAKPTVRVSLEESEGKEYIMCSVQGFSPNTISVRWVYKGKIVHFARTTTGLLPRKDGTFQITSYLTLGNKTLQDIVCETEHISIEGTLQATLDDKYSMGILVGVGILSFFLACLTPVGVTAFISCMKRRPQSSLNDSLEQSSDNSVNPASVSLMDIEPQADQDPVA</sequence>
<dbReference type="InterPro" id="IPR036179">
    <property type="entry name" value="Ig-like_dom_sf"/>
</dbReference>
<protein>
    <recommendedName>
        <fullName evidence="5">Ig-like domain-containing protein</fullName>
    </recommendedName>
</protein>
<dbReference type="CDD" id="cd00098">
    <property type="entry name" value="IgC1"/>
    <property type="match status" value="1"/>
</dbReference>
<dbReference type="InterPro" id="IPR003597">
    <property type="entry name" value="Ig_C1-set"/>
</dbReference>
<dbReference type="InterPro" id="IPR007110">
    <property type="entry name" value="Ig-like_dom"/>
</dbReference>
<dbReference type="SUPFAM" id="SSF54452">
    <property type="entry name" value="MHC antigen-recognition domain"/>
    <property type="match status" value="1"/>
</dbReference>
<evidence type="ECO:0000259" key="5">
    <source>
        <dbReference type="PROSITE" id="PS50835"/>
    </source>
</evidence>
<dbReference type="Proteomes" id="UP000823561">
    <property type="component" value="Chromosome 14"/>
</dbReference>
<feature type="region of interest" description="Disordered" evidence="2">
    <location>
        <begin position="240"/>
        <end position="273"/>
    </location>
</feature>
<feature type="domain" description="Ig-like" evidence="5">
    <location>
        <begin position="111"/>
        <end position="200"/>
    </location>
</feature>
<comment type="caution">
    <text evidence="6">The sequence shown here is derived from an EMBL/GenBank/DDBJ whole genome shotgun (WGS) entry which is preliminary data.</text>
</comment>
<keyword evidence="4" id="KW-0732">Signal</keyword>
<dbReference type="Gene3D" id="2.60.40.10">
    <property type="entry name" value="Immunoglobulins"/>
    <property type="match status" value="1"/>
</dbReference>
<evidence type="ECO:0000256" key="2">
    <source>
        <dbReference type="SAM" id="MobiDB-lite"/>
    </source>
</evidence>
<dbReference type="SMART" id="SM00407">
    <property type="entry name" value="IGc1"/>
    <property type="match status" value="1"/>
</dbReference>
<name>A0AAV6GBD2_9TELE</name>
<dbReference type="InterPro" id="IPR011162">
    <property type="entry name" value="MHC_I/II-like_Ag-recog"/>
</dbReference>
<keyword evidence="7" id="KW-1185">Reference proteome</keyword>
<dbReference type="PROSITE" id="PS50835">
    <property type="entry name" value="IG_LIKE"/>
    <property type="match status" value="1"/>
</dbReference>